<feature type="binding site" evidence="4">
    <location>
        <begin position="95"/>
        <end position="96"/>
    </location>
    <ligand>
        <name>substrate</name>
    </ligand>
</feature>
<dbReference type="InterPro" id="IPR027473">
    <property type="entry name" value="L-asparaginase_C"/>
</dbReference>
<dbReference type="PROSITE" id="PS00144">
    <property type="entry name" value="ASN_GLN_ASE_1"/>
    <property type="match status" value="1"/>
</dbReference>
<comment type="similarity">
    <text evidence="1">Belongs to the asparaginase 1 family.</text>
</comment>
<evidence type="ECO:0000256" key="4">
    <source>
        <dbReference type="PIRSR" id="PIRSR001220-2"/>
    </source>
</evidence>
<dbReference type="InterPro" id="IPR004550">
    <property type="entry name" value="AsnASE_II"/>
</dbReference>
<evidence type="ECO:0000313" key="10">
    <source>
        <dbReference type="Proteomes" id="UP000288178"/>
    </source>
</evidence>
<keyword evidence="2" id="KW-0378">Hydrolase</keyword>
<feature type="domain" description="L-asparaginase N-terminal" evidence="7">
    <location>
        <begin position="7"/>
        <end position="196"/>
    </location>
</feature>
<dbReference type="Gene3D" id="3.40.50.1170">
    <property type="entry name" value="L-asparaginase, N-terminal domain"/>
    <property type="match status" value="1"/>
</dbReference>
<dbReference type="AlphaFoldDB" id="A0A437K1V0"/>
<evidence type="ECO:0000256" key="5">
    <source>
        <dbReference type="PROSITE-ProRule" id="PRU10099"/>
    </source>
</evidence>
<evidence type="ECO:0000259" key="8">
    <source>
        <dbReference type="Pfam" id="PF17763"/>
    </source>
</evidence>
<feature type="binding site" evidence="4">
    <location>
        <position position="62"/>
    </location>
    <ligand>
        <name>substrate</name>
    </ligand>
</feature>
<dbReference type="InterPro" id="IPR036152">
    <property type="entry name" value="Asp/glu_Ase-like_sf"/>
</dbReference>
<dbReference type="GO" id="GO:0004067">
    <property type="term" value="F:asparaginase activity"/>
    <property type="evidence" value="ECO:0007669"/>
    <property type="project" value="UniProtKB-UniRule"/>
</dbReference>
<dbReference type="RefSeq" id="WP_128196265.1">
    <property type="nucleotide sequence ID" value="NZ_SACT01000001.1"/>
</dbReference>
<dbReference type="PIRSF" id="PIRSF500176">
    <property type="entry name" value="L_ASNase"/>
    <property type="match status" value="1"/>
</dbReference>
<dbReference type="GO" id="GO:0006528">
    <property type="term" value="P:asparagine metabolic process"/>
    <property type="evidence" value="ECO:0007669"/>
    <property type="project" value="InterPro"/>
</dbReference>
<organism evidence="9 10">
    <name type="scientific">Rubrivivax albus</name>
    <dbReference type="NCBI Taxonomy" id="2499835"/>
    <lineage>
        <taxon>Bacteria</taxon>
        <taxon>Pseudomonadati</taxon>
        <taxon>Pseudomonadota</taxon>
        <taxon>Betaproteobacteria</taxon>
        <taxon>Burkholderiales</taxon>
        <taxon>Sphaerotilaceae</taxon>
        <taxon>Rubrivivax</taxon>
    </lineage>
</organism>
<dbReference type="FunFam" id="3.40.50.1170:FF:000001">
    <property type="entry name" value="L-asparaginase 2"/>
    <property type="match status" value="1"/>
</dbReference>
<dbReference type="Pfam" id="PF17763">
    <property type="entry name" value="Asparaginase_C"/>
    <property type="match status" value="1"/>
</dbReference>
<dbReference type="SMART" id="SM00870">
    <property type="entry name" value="Asparaginase"/>
    <property type="match status" value="1"/>
</dbReference>
<dbReference type="InterPro" id="IPR006034">
    <property type="entry name" value="Asparaginase/glutaminase-like"/>
</dbReference>
<dbReference type="InterPro" id="IPR027474">
    <property type="entry name" value="L-asparaginase_N"/>
</dbReference>
<keyword evidence="10" id="KW-1185">Reference proteome</keyword>
<evidence type="ECO:0000256" key="6">
    <source>
        <dbReference type="PROSITE-ProRule" id="PRU10100"/>
    </source>
</evidence>
<feature type="active site" evidence="5">
    <location>
        <position position="16"/>
    </location>
</feature>
<dbReference type="SFLD" id="SFLDS00057">
    <property type="entry name" value="Glutaminase/Asparaginase"/>
    <property type="match status" value="1"/>
</dbReference>
<dbReference type="Pfam" id="PF00710">
    <property type="entry name" value="Asparaginase"/>
    <property type="match status" value="1"/>
</dbReference>
<reference evidence="9 10" key="1">
    <citation type="submission" date="2019-01" db="EMBL/GenBank/DDBJ databases">
        <authorList>
            <person name="Chen W.-M."/>
        </authorList>
    </citation>
    <scope>NUCLEOTIDE SEQUENCE [LARGE SCALE GENOMIC DNA]</scope>
    <source>
        <strain evidence="9 10">ICH-3</strain>
    </source>
</reference>
<dbReference type="InterPro" id="IPR037152">
    <property type="entry name" value="L-asparaginase_N_sf"/>
</dbReference>
<dbReference type="PIRSF" id="PIRSF001220">
    <property type="entry name" value="L-ASNase_gatD"/>
    <property type="match status" value="1"/>
</dbReference>
<evidence type="ECO:0000259" key="7">
    <source>
        <dbReference type="Pfam" id="PF00710"/>
    </source>
</evidence>
<dbReference type="OrthoDB" id="9788068at2"/>
<dbReference type="PANTHER" id="PTHR11707:SF28">
    <property type="entry name" value="60 KDA LYSOPHOSPHOLIPASE"/>
    <property type="match status" value="1"/>
</dbReference>
<name>A0A437K1V0_9BURK</name>
<protein>
    <submittedName>
        <fullName evidence="9">Asparaginase</fullName>
    </submittedName>
</protein>
<evidence type="ECO:0000256" key="3">
    <source>
        <dbReference type="PIRSR" id="PIRSR001220-1"/>
    </source>
</evidence>
<dbReference type="InterPro" id="IPR040919">
    <property type="entry name" value="Asparaginase_C"/>
</dbReference>
<dbReference type="PRINTS" id="PR00139">
    <property type="entry name" value="ASNGLNASE"/>
</dbReference>
<dbReference type="InterPro" id="IPR020827">
    <property type="entry name" value="Asparaginase/glutaminase_AS1"/>
</dbReference>
<dbReference type="CDD" id="cd08964">
    <property type="entry name" value="L-asparaginase_II"/>
    <property type="match status" value="1"/>
</dbReference>
<accession>A0A437K1V0</accession>
<evidence type="ECO:0000256" key="1">
    <source>
        <dbReference type="ARBA" id="ARBA00010518"/>
    </source>
</evidence>
<dbReference type="InterPro" id="IPR027475">
    <property type="entry name" value="Asparaginase/glutaminase_AS2"/>
</dbReference>
<dbReference type="Proteomes" id="UP000288178">
    <property type="component" value="Unassembled WGS sequence"/>
</dbReference>
<dbReference type="PROSITE" id="PS51732">
    <property type="entry name" value="ASN_GLN_ASE_3"/>
    <property type="match status" value="1"/>
</dbReference>
<dbReference type="PROSITE" id="PS00917">
    <property type="entry name" value="ASN_GLN_ASE_2"/>
    <property type="match status" value="1"/>
</dbReference>
<feature type="active site" description="O-isoaspartyl threonine intermediate" evidence="3">
    <location>
        <position position="16"/>
    </location>
</feature>
<proteinExistence type="inferred from homology"/>
<comment type="caution">
    <text evidence="9">The sequence shown here is derived from an EMBL/GenBank/DDBJ whole genome shotgun (WGS) entry which is preliminary data.</text>
</comment>
<sequence length="314" mass="32162">MPSPASRIVILGTGGTIAGQAARADDAVGYTAGALGVQVLIDAVPPLQAVDLEAEQVAQLDSKDMDAATWQRLAQRAAHHLARPEVQGVVVTHGTDTLEETAWFLHRVLAPAKPLVLTAAMRPASALSADGPLNLLDAVTVARHPGAAGVLAVLAGRVQAAADLRKRHATRLDAFAGGDVGPVALVEDGRLRVLRAWPRGEPAGLQAIARDPAAWPWVAVLANHAGADGREVRALLNAGVRGLVVAGTGNGSLSAPLEAALVEAVSDAGVPVVRCSRCADGAVIDPPGAALPSAGERSPWQARVDLLLDLLVQP</sequence>
<feature type="active site" evidence="6">
    <location>
        <position position="95"/>
    </location>
</feature>
<dbReference type="EMBL" id="SACT01000001">
    <property type="protein sequence ID" value="RVT54255.1"/>
    <property type="molecule type" value="Genomic_DNA"/>
</dbReference>
<gene>
    <name evidence="9" type="ORF">ENE75_05230</name>
</gene>
<feature type="domain" description="Asparaginase/glutaminase C-terminal" evidence="8">
    <location>
        <begin position="218"/>
        <end position="306"/>
    </location>
</feature>
<dbReference type="PANTHER" id="PTHR11707">
    <property type="entry name" value="L-ASPARAGINASE"/>
    <property type="match status" value="1"/>
</dbReference>
<evidence type="ECO:0000313" key="9">
    <source>
        <dbReference type="EMBL" id="RVT54255.1"/>
    </source>
</evidence>
<dbReference type="SUPFAM" id="SSF53774">
    <property type="entry name" value="Glutaminase/Asparaginase"/>
    <property type="match status" value="1"/>
</dbReference>
<dbReference type="Gene3D" id="3.40.50.40">
    <property type="match status" value="1"/>
</dbReference>
<evidence type="ECO:0000256" key="2">
    <source>
        <dbReference type="ARBA" id="ARBA00022801"/>
    </source>
</evidence>